<dbReference type="NCBIfam" id="TIGR00423">
    <property type="entry name" value="CofH family radical SAM protein"/>
    <property type="match status" value="1"/>
</dbReference>
<sequence>MRDLLDFYTNAPLLELGLEADRVREAKHPHGIVTYIVDRNINYTNVCVADCGFCAFYRRPKNGEGYTLSYEQIGDKIEETKALGGVQILIQGGHNPYIPFEWYLDLMRYIKRHHPIHIHGFSPSEVDFFATRFRMDARDVIRELKAAGLDSIPGGGGEILVQRVRDIAAPKKAGADRWLEIMELAHNEGMKTSVTMMYGIGETLAERIEHLQRVRDLQARTNGFTAFITWPLQPENTPAMSHMPKTDATTYLRTVAISRIVLDNVPNLQSSWVTMGMKVGQMALRFGCNDFGSLMIEENVVSAANTTHRTTTDELDRLIVDAGFTPARRRQDYSLLTNDSATASAATAAPTAPAAA</sequence>
<dbReference type="CDD" id="cd01335">
    <property type="entry name" value="Radical_SAM"/>
    <property type="match status" value="1"/>
</dbReference>
<dbReference type="RefSeq" id="WP_012683121.1">
    <property type="nucleotide sequence ID" value="NC_012489.1"/>
</dbReference>
<dbReference type="NCBIfam" id="TIGR03699">
    <property type="entry name" value="menaquin_MqnC"/>
    <property type="match status" value="1"/>
</dbReference>
<keyword evidence="6" id="KW-0560">Oxidoreductase</keyword>
<dbReference type="KEGG" id="gau:GAU_1632"/>
<dbReference type="PANTHER" id="PTHR43076:SF1">
    <property type="entry name" value="LIPOYL SYNTHASE 2"/>
    <property type="match status" value="1"/>
</dbReference>
<feature type="binding site" evidence="8">
    <location>
        <position position="158"/>
    </location>
    <ligand>
        <name>S-adenosyl-L-methionine</name>
        <dbReference type="ChEBI" id="CHEBI:59789"/>
    </ligand>
</feature>
<dbReference type="InterPro" id="IPR020050">
    <property type="entry name" value="FO_synthase_su2"/>
</dbReference>
<dbReference type="GO" id="GO:0046992">
    <property type="term" value="F:oxidoreductase activity, acting on X-H and Y-H to form an X-Y bond"/>
    <property type="evidence" value="ECO:0007669"/>
    <property type="project" value="UniProtKB-UniRule"/>
</dbReference>
<evidence type="ECO:0000259" key="9">
    <source>
        <dbReference type="PROSITE" id="PS51918"/>
    </source>
</evidence>
<dbReference type="SMART" id="SM00729">
    <property type="entry name" value="Elp3"/>
    <property type="match status" value="1"/>
</dbReference>
<keyword evidence="5 6" id="KW-0411">Iron-sulfur</keyword>
<dbReference type="SFLD" id="SFLDG01064">
    <property type="entry name" value="F420__menaquinone_cofactor_bio"/>
    <property type="match status" value="1"/>
</dbReference>
<feature type="binding site" evidence="8">
    <location>
        <position position="271"/>
    </location>
    <ligand>
        <name>(3R)-3-methyl-D-ornithine</name>
        <dbReference type="ChEBI" id="CHEBI:64642"/>
    </ligand>
</feature>
<dbReference type="Pfam" id="PF19288">
    <property type="entry name" value="CofH_C"/>
    <property type="match status" value="1"/>
</dbReference>
<dbReference type="PIRSF" id="PIRSF004762">
    <property type="entry name" value="CHP00423"/>
    <property type="match status" value="1"/>
</dbReference>
<dbReference type="UniPathway" id="UPA00079"/>
<dbReference type="InterPro" id="IPR006638">
    <property type="entry name" value="Elp3/MiaA/NifB-like_rSAM"/>
</dbReference>
<dbReference type="EC" id="1.21.98.1" evidence="6"/>
<reference evidence="11" key="1">
    <citation type="submission" date="2006-03" db="EMBL/GenBank/DDBJ databases">
        <title>Complete genome sequence of Gemmatimonas aurantiaca T-27 that represents a novel phylum Gemmatimonadetes.</title>
        <authorList>
            <person name="Takasaki K."/>
            <person name="Ichikawa N."/>
            <person name="Miura H."/>
            <person name="Matsushita S."/>
            <person name="Watanabe Y."/>
            <person name="Oguchi A."/>
            <person name="Ankai A."/>
            <person name="Yashiro I."/>
            <person name="Takahashi M."/>
            <person name="Terui Y."/>
            <person name="Fukui S."/>
            <person name="Yokoyama H."/>
            <person name="Tanikawa S."/>
            <person name="Hanada S."/>
            <person name="Kamagata Y."/>
            <person name="Fujita N."/>
        </authorList>
    </citation>
    <scope>NUCLEOTIDE SEQUENCE [LARGE SCALE GENOMIC DNA]</scope>
    <source>
        <strain evidence="11">T-27 / DSM 14586 / JCM 11422 / NBRC 100505</strain>
    </source>
</reference>
<dbReference type="PROSITE" id="PS51918">
    <property type="entry name" value="RADICAL_SAM"/>
    <property type="match status" value="1"/>
</dbReference>
<evidence type="ECO:0000256" key="6">
    <source>
        <dbReference type="HAMAP-Rule" id="MF_00992"/>
    </source>
</evidence>
<dbReference type="Pfam" id="PF04055">
    <property type="entry name" value="Radical_SAM"/>
    <property type="match status" value="1"/>
</dbReference>
<dbReference type="SFLD" id="SFLDS00029">
    <property type="entry name" value="Radical_SAM"/>
    <property type="match status" value="1"/>
</dbReference>
<feature type="binding site" evidence="6 7">
    <location>
        <position position="51"/>
    </location>
    <ligand>
        <name>[4Fe-4S] cluster</name>
        <dbReference type="ChEBI" id="CHEBI:49883"/>
        <note>4Fe-4S-S-AdoMet</note>
    </ligand>
</feature>
<dbReference type="InterPro" id="IPR045567">
    <property type="entry name" value="CofH/MnqC-like_C"/>
</dbReference>
<dbReference type="STRING" id="379066.GAU_1632"/>
<name>C1A8W4_GEMAT</name>
<dbReference type="GO" id="GO:0009234">
    <property type="term" value="P:menaquinone biosynthetic process"/>
    <property type="evidence" value="ECO:0007669"/>
    <property type="project" value="UniProtKB-UniRule"/>
</dbReference>
<evidence type="ECO:0000256" key="8">
    <source>
        <dbReference type="PIRSR" id="PIRSR004762-2"/>
    </source>
</evidence>
<evidence type="ECO:0000256" key="7">
    <source>
        <dbReference type="PIRSR" id="PIRSR004762-1"/>
    </source>
</evidence>
<dbReference type="EMBL" id="AP009153">
    <property type="protein sequence ID" value="BAH38674.1"/>
    <property type="molecule type" value="Genomic_DNA"/>
</dbReference>
<comment type="similarity">
    <text evidence="6">Belongs to the radical SAM superfamily. MqnC family.</text>
</comment>
<dbReference type="InterPro" id="IPR022431">
    <property type="entry name" value="Cyclic_DHFL_synthase_mqnC"/>
</dbReference>
<protein>
    <recommendedName>
        <fullName evidence="6">Cyclic dehypoxanthine futalosine synthase</fullName>
        <shortName evidence="6">Cyclic DHFL synthase</shortName>
        <ecNumber evidence="6">1.21.98.1</ecNumber>
    </recommendedName>
    <alternativeName>
        <fullName evidence="6">Dehypoxanthine futalosine cyclase</fullName>
        <shortName evidence="6">DHFL cyclase</shortName>
    </alternativeName>
    <alternativeName>
        <fullName evidence="6">Menaquinone biosynthetic enzyme MqnC</fullName>
    </alternativeName>
</protein>
<dbReference type="GO" id="GO:0044689">
    <property type="term" value="F:7,8-didemethyl-8-hydroxy-5-deazariboflavin synthase activity"/>
    <property type="evidence" value="ECO:0007669"/>
    <property type="project" value="TreeGrafter"/>
</dbReference>
<keyword evidence="3 6" id="KW-0479">Metal-binding</keyword>
<evidence type="ECO:0000313" key="10">
    <source>
        <dbReference type="EMBL" id="BAH38674.1"/>
    </source>
</evidence>
<dbReference type="OrthoDB" id="9802027at2"/>
<comment type="function">
    <text evidence="6">Radical SAM enzyme that catalyzes the cyclization of dehypoxanthine futalosine (DHFL) into cyclic dehypoxanthine futalosine (CDHFL), a step in the biosynthesis of menaquinone (MK, vitamin K2).</text>
</comment>
<dbReference type="HAMAP" id="MF_00992">
    <property type="entry name" value="MqnC"/>
    <property type="match status" value="1"/>
</dbReference>
<feature type="binding site" evidence="8">
    <location>
        <position position="293"/>
    </location>
    <ligand>
        <name>(3R)-3-methyl-D-ornithine</name>
        <dbReference type="ChEBI" id="CHEBI:64642"/>
    </ligand>
</feature>
<feature type="binding site" evidence="8">
    <location>
        <position position="122"/>
    </location>
    <ligand>
        <name>(3R)-3-methyl-D-ornithine</name>
        <dbReference type="ChEBI" id="CHEBI:64642"/>
    </ligand>
</feature>
<dbReference type="GO" id="GO:0051539">
    <property type="term" value="F:4 iron, 4 sulfur cluster binding"/>
    <property type="evidence" value="ECO:0007669"/>
    <property type="project" value="UniProtKB-KW"/>
</dbReference>
<evidence type="ECO:0000256" key="1">
    <source>
        <dbReference type="ARBA" id="ARBA00022485"/>
    </source>
</evidence>
<dbReference type="SUPFAM" id="SSF102114">
    <property type="entry name" value="Radical SAM enzymes"/>
    <property type="match status" value="1"/>
</dbReference>
<dbReference type="SFLD" id="SFLDF00343">
    <property type="entry name" value="aminofutalosine_synthase_(mqnE"/>
    <property type="match status" value="1"/>
</dbReference>
<dbReference type="eggNOG" id="COG1060">
    <property type="taxonomic scope" value="Bacteria"/>
</dbReference>
<feature type="domain" description="Radical SAM core" evidence="9">
    <location>
        <begin position="33"/>
        <end position="263"/>
    </location>
</feature>
<dbReference type="GO" id="GO:0016765">
    <property type="term" value="F:transferase activity, transferring alkyl or aryl (other than methyl) groups"/>
    <property type="evidence" value="ECO:0007669"/>
    <property type="project" value="InterPro"/>
</dbReference>
<dbReference type="GO" id="GO:0005506">
    <property type="term" value="F:iron ion binding"/>
    <property type="evidence" value="ECO:0007669"/>
    <property type="project" value="UniProtKB-UniRule"/>
</dbReference>
<keyword evidence="1 6" id="KW-0004">4Fe-4S</keyword>
<feature type="binding site" evidence="6 7">
    <location>
        <position position="47"/>
    </location>
    <ligand>
        <name>[4Fe-4S] cluster</name>
        <dbReference type="ChEBI" id="CHEBI:49883"/>
        <note>4Fe-4S-S-AdoMet</note>
    </ligand>
</feature>
<evidence type="ECO:0000256" key="4">
    <source>
        <dbReference type="ARBA" id="ARBA00023004"/>
    </source>
</evidence>
<keyword evidence="11" id="KW-1185">Reference proteome</keyword>
<keyword evidence="4 6" id="KW-0408">Iron</keyword>
<comment type="pathway">
    <text evidence="6">Quinol/quinone metabolism; menaquinone biosynthesis.</text>
</comment>
<evidence type="ECO:0000256" key="2">
    <source>
        <dbReference type="ARBA" id="ARBA00022691"/>
    </source>
</evidence>
<dbReference type="InterPro" id="IPR058240">
    <property type="entry name" value="rSAM_sf"/>
</dbReference>
<feature type="binding site" evidence="8">
    <location>
        <position position="53"/>
    </location>
    <ligand>
        <name>S-adenosyl-L-methionine</name>
        <dbReference type="ChEBI" id="CHEBI:59789"/>
    </ligand>
</feature>
<comment type="catalytic activity">
    <reaction evidence="6">
        <text>dehypoxanthine futalosine + S-adenosyl-L-methionine = cyclic dehypoxanthinylfutalosinate + 5'-deoxyadenosine + L-methionine + H(+)</text>
        <dbReference type="Rhea" id="RHEA:33083"/>
        <dbReference type="ChEBI" id="CHEBI:15378"/>
        <dbReference type="ChEBI" id="CHEBI:17319"/>
        <dbReference type="ChEBI" id="CHEBI:57844"/>
        <dbReference type="ChEBI" id="CHEBI:58864"/>
        <dbReference type="ChEBI" id="CHEBI:59789"/>
        <dbReference type="ChEBI" id="CHEBI:64270"/>
        <dbReference type="EC" id="1.21.98.1"/>
    </reaction>
</comment>
<dbReference type="SFLD" id="SFLDF00342">
    <property type="entry name" value="cyclic_dehypoxanthine_futalosi"/>
    <property type="match status" value="1"/>
</dbReference>
<evidence type="ECO:0000313" key="11">
    <source>
        <dbReference type="Proteomes" id="UP000002209"/>
    </source>
</evidence>
<evidence type="ECO:0000256" key="5">
    <source>
        <dbReference type="ARBA" id="ARBA00023014"/>
    </source>
</evidence>
<dbReference type="SFLD" id="SFLDG01389">
    <property type="entry name" value="menaquinone_synthsis_involved"/>
    <property type="match status" value="1"/>
</dbReference>
<accession>C1A8W4</accession>
<dbReference type="InterPro" id="IPR013785">
    <property type="entry name" value="Aldolase_TIM"/>
</dbReference>
<proteinExistence type="inferred from homology"/>
<dbReference type="PANTHER" id="PTHR43076">
    <property type="entry name" value="FO SYNTHASE (COFH)"/>
    <property type="match status" value="1"/>
</dbReference>
<dbReference type="InterPro" id="IPR007197">
    <property type="entry name" value="rSAM"/>
</dbReference>
<keyword evidence="6" id="KW-0474">Menaquinone biosynthesis</keyword>
<dbReference type="Gene3D" id="3.20.20.70">
    <property type="entry name" value="Aldolase class I"/>
    <property type="match status" value="1"/>
</dbReference>
<evidence type="ECO:0000256" key="3">
    <source>
        <dbReference type="ARBA" id="ARBA00022723"/>
    </source>
</evidence>
<gene>
    <name evidence="6" type="primary">mqnC</name>
    <name evidence="10" type="ordered locus">GAU_1632</name>
</gene>
<dbReference type="InterPro" id="IPR034405">
    <property type="entry name" value="F420"/>
</dbReference>
<dbReference type="AlphaFoldDB" id="C1A8W4"/>
<organism evidence="10 11">
    <name type="scientific">Gemmatimonas aurantiaca (strain DSM 14586 / JCM 11422 / NBRC 100505 / T-27)</name>
    <dbReference type="NCBI Taxonomy" id="379066"/>
    <lineage>
        <taxon>Bacteria</taxon>
        <taxon>Pseudomonadati</taxon>
        <taxon>Gemmatimonadota</taxon>
        <taxon>Gemmatimonadia</taxon>
        <taxon>Gemmatimonadales</taxon>
        <taxon>Gemmatimonadaceae</taxon>
        <taxon>Gemmatimonas</taxon>
    </lineage>
</organism>
<comment type="cofactor">
    <cofactor evidence="6 7">
        <name>[4Fe-4S] cluster</name>
        <dbReference type="ChEBI" id="CHEBI:49883"/>
    </cofactor>
    <text evidence="6 7">Binds 1 [4Fe-4S] cluster. The cluster is coordinated with 3 cysteines and an exchangeable S-adenosyl-L-methionine.</text>
</comment>
<keyword evidence="2 6" id="KW-0949">S-adenosyl-L-methionine</keyword>
<dbReference type="Proteomes" id="UP000002209">
    <property type="component" value="Chromosome"/>
</dbReference>
<feature type="binding site" evidence="6 7">
    <location>
        <position position="54"/>
    </location>
    <ligand>
        <name>[4Fe-4S] cluster</name>
        <dbReference type="ChEBI" id="CHEBI:49883"/>
        <note>4Fe-4S-S-AdoMet</note>
    </ligand>
</feature>
<dbReference type="HOGENOM" id="CLU_040406_1_0_0"/>